<name>X1ANX4_9ZZZZ</name>
<feature type="non-terminal residue" evidence="2">
    <location>
        <position position="89"/>
    </location>
</feature>
<dbReference type="Pfam" id="PF09084">
    <property type="entry name" value="NMT1"/>
    <property type="match status" value="1"/>
</dbReference>
<evidence type="ECO:0000259" key="1">
    <source>
        <dbReference type="Pfam" id="PF09084"/>
    </source>
</evidence>
<dbReference type="AlphaFoldDB" id="X1ANX4"/>
<feature type="domain" description="SsuA/THI5-like" evidence="1">
    <location>
        <begin position="52"/>
        <end position="80"/>
    </location>
</feature>
<organism evidence="2">
    <name type="scientific">marine sediment metagenome</name>
    <dbReference type="NCBI Taxonomy" id="412755"/>
    <lineage>
        <taxon>unclassified sequences</taxon>
        <taxon>metagenomes</taxon>
        <taxon>ecological metagenomes</taxon>
    </lineage>
</organism>
<gene>
    <name evidence="2" type="ORF">S01H4_34041</name>
</gene>
<dbReference type="SUPFAM" id="SSF53850">
    <property type="entry name" value="Periplasmic binding protein-like II"/>
    <property type="match status" value="1"/>
</dbReference>
<accession>X1ANX4</accession>
<reference evidence="2" key="1">
    <citation type="journal article" date="2014" name="Front. Microbiol.">
        <title>High frequency of phylogenetically diverse reductive dehalogenase-homologous genes in deep subseafloor sedimentary metagenomes.</title>
        <authorList>
            <person name="Kawai M."/>
            <person name="Futagami T."/>
            <person name="Toyoda A."/>
            <person name="Takaki Y."/>
            <person name="Nishi S."/>
            <person name="Hori S."/>
            <person name="Arai W."/>
            <person name="Tsubouchi T."/>
            <person name="Morono Y."/>
            <person name="Uchiyama I."/>
            <person name="Ito T."/>
            <person name="Fujiyama A."/>
            <person name="Inagaki F."/>
            <person name="Takami H."/>
        </authorList>
    </citation>
    <scope>NUCLEOTIDE SEQUENCE</scope>
    <source>
        <strain evidence="2">Expedition CK06-06</strain>
    </source>
</reference>
<protein>
    <recommendedName>
        <fullName evidence="1">SsuA/THI5-like domain-containing protein</fullName>
    </recommendedName>
</protein>
<evidence type="ECO:0000313" key="2">
    <source>
        <dbReference type="EMBL" id="GAG84404.1"/>
    </source>
</evidence>
<dbReference type="InterPro" id="IPR015168">
    <property type="entry name" value="SsuA/THI5"/>
</dbReference>
<proteinExistence type="predicted"/>
<comment type="caution">
    <text evidence="2">The sequence shown here is derived from an EMBL/GenBank/DDBJ whole genome shotgun (WGS) entry which is preliminary data.</text>
</comment>
<dbReference type="EMBL" id="BART01017982">
    <property type="protein sequence ID" value="GAG84404.1"/>
    <property type="molecule type" value="Genomic_DNA"/>
</dbReference>
<dbReference type="Gene3D" id="3.40.190.10">
    <property type="entry name" value="Periplasmic binding protein-like II"/>
    <property type="match status" value="1"/>
</dbReference>
<sequence>MSIQLLGQLGPARKYEVTEIGLLPFIRKYINEDFRSYTLIPVFISRTFRHRNVFVHVDSGIEKPEDLRGKTVGTPGYGFSASTWIRGFL</sequence>